<dbReference type="AlphaFoldDB" id="A0AAQ3R2W6"/>
<keyword evidence="5" id="KW-0813">Transport</keyword>
<gene>
    <name evidence="5" type="primary">EFM4</name>
    <name evidence="7" type="ORF">R9X50_00155400</name>
</gene>
<keyword evidence="1 5" id="KW-0963">Cytoplasm</keyword>
<comment type="function">
    <text evidence="5">S-adenosyl-L-methionine-dependent protein-lysine N-methyltransferase that mono- and dimethylates elongation factor 1-alpha at 'Lys-316'. May play a role in intracellular transport.</text>
</comment>
<sequence length="262" mass="29251">MTNAMESHKLLDPSELGTKEYWDNAYSRELLNYAEDTEDEGTIWFAESNAEDAILGQLSRLEEDGYLRRHERIASESESHAEQRPITASRFVDLGTGNGHLLFALEEEDDDGESWSGEKVGVDYSETSIQLAKRIAAQKGTESIRFDQWDLLNSQPGDWLGSGFDMALDKGTFDAISLMPLAEGNDVHPCTTYRSKVVPLIKPGCFLCITSCNWTKDELLGWLAPADGELELYSEAKYPTFTFGGQTGQSIVTLVLRKKNSF</sequence>
<evidence type="ECO:0000313" key="7">
    <source>
        <dbReference type="EMBL" id="WPG98760.1"/>
    </source>
</evidence>
<dbReference type="PANTHER" id="PTHR12843">
    <property type="entry name" value="PROTEIN-LYSINE N-METHYLTRANSFERASE METTL10"/>
    <property type="match status" value="1"/>
</dbReference>
<evidence type="ECO:0000256" key="5">
    <source>
        <dbReference type="HAMAP-Rule" id="MF_03188"/>
    </source>
</evidence>
<keyword evidence="2 5" id="KW-0489">Methyltransferase</keyword>
<evidence type="ECO:0000256" key="2">
    <source>
        <dbReference type="ARBA" id="ARBA00022603"/>
    </source>
</evidence>
<dbReference type="InterPro" id="IPR025714">
    <property type="entry name" value="Methyltranfer_dom"/>
</dbReference>
<reference evidence="7 8" key="1">
    <citation type="submission" date="2023-11" db="EMBL/GenBank/DDBJ databases">
        <title>An acidophilic fungus is an integral part of prey digestion in a carnivorous sundew plant.</title>
        <authorList>
            <person name="Tsai I.J."/>
        </authorList>
    </citation>
    <scope>NUCLEOTIDE SEQUENCE [LARGE SCALE GENOMIC DNA]</scope>
    <source>
        <strain evidence="7">169a</strain>
    </source>
</reference>
<dbReference type="Pfam" id="PF13847">
    <property type="entry name" value="Methyltransf_31"/>
    <property type="match status" value="1"/>
</dbReference>
<evidence type="ECO:0000256" key="1">
    <source>
        <dbReference type="ARBA" id="ARBA00022490"/>
    </source>
</evidence>
<comment type="similarity">
    <text evidence="5">Belongs to the class I-like SAM-binding methyltransferase superfamily. EFM4 family.</text>
</comment>
<dbReference type="PANTHER" id="PTHR12843:SF5">
    <property type="entry name" value="EEF1A LYSINE METHYLTRANSFERASE 2"/>
    <property type="match status" value="1"/>
</dbReference>
<dbReference type="HAMAP" id="MF_03188">
    <property type="entry name" value="Methyltr_EFM4"/>
    <property type="match status" value="1"/>
</dbReference>
<feature type="domain" description="Methyltransferase" evidence="6">
    <location>
        <begin position="89"/>
        <end position="220"/>
    </location>
</feature>
<dbReference type="InterPro" id="IPR026635">
    <property type="entry name" value="Efm4/METTL10"/>
</dbReference>
<keyword evidence="8" id="KW-1185">Reference proteome</keyword>
<evidence type="ECO:0000256" key="4">
    <source>
        <dbReference type="ARBA" id="ARBA00022691"/>
    </source>
</evidence>
<organism evidence="7 8">
    <name type="scientific">Acrodontium crateriforme</name>
    <dbReference type="NCBI Taxonomy" id="150365"/>
    <lineage>
        <taxon>Eukaryota</taxon>
        <taxon>Fungi</taxon>
        <taxon>Dikarya</taxon>
        <taxon>Ascomycota</taxon>
        <taxon>Pezizomycotina</taxon>
        <taxon>Dothideomycetes</taxon>
        <taxon>Dothideomycetidae</taxon>
        <taxon>Mycosphaerellales</taxon>
        <taxon>Teratosphaeriaceae</taxon>
        <taxon>Acrodontium</taxon>
    </lineage>
</organism>
<dbReference type="SUPFAM" id="SSF53335">
    <property type="entry name" value="S-adenosyl-L-methionine-dependent methyltransferases"/>
    <property type="match status" value="1"/>
</dbReference>
<dbReference type="Proteomes" id="UP001303373">
    <property type="component" value="Chromosome 2"/>
</dbReference>
<dbReference type="CDD" id="cd02440">
    <property type="entry name" value="AdoMet_MTases"/>
    <property type="match status" value="1"/>
</dbReference>
<dbReference type="EMBL" id="CP138581">
    <property type="protein sequence ID" value="WPG98760.1"/>
    <property type="molecule type" value="Genomic_DNA"/>
</dbReference>
<evidence type="ECO:0000259" key="6">
    <source>
        <dbReference type="Pfam" id="PF13847"/>
    </source>
</evidence>
<dbReference type="EC" id="2.1.1.-" evidence="5"/>
<name>A0AAQ3R2W6_9PEZI</name>
<dbReference type="GO" id="GO:0032259">
    <property type="term" value="P:methylation"/>
    <property type="evidence" value="ECO:0007669"/>
    <property type="project" value="UniProtKB-KW"/>
</dbReference>
<dbReference type="InterPro" id="IPR029063">
    <property type="entry name" value="SAM-dependent_MTases_sf"/>
</dbReference>
<keyword evidence="4 5" id="KW-0949">S-adenosyl-L-methionine</keyword>
<dbReference type="Gene3D" id="3.40.50.150">
    <property type="entry name" value="Vaccinia Virus protein VP39"/>
    <property type="match status" value="1"/>
</dbReference>
<dbReference type="GO" id="GO:0016192">
    <property type="term" value="P:vesicle-mediated transport"/>
    <property type="evidence" value="ECO:0007669"/>
    <property type="project" value="UniProtKB-UniRule"/>
</dbReference>
<keyword evidence="3 5" id="KW-0808">Transferase</keyword>
<comment type="subcellular location">
    <subcellularLocation>
        <location evidence="5">Cytoplasm</location>
    </subcellularLocation>
</comment>
<accession>A0AAQ3R2W6</accession>
<evidence type="ECO:0000313" key="8">
    <source>
        <dbReference type="Proteomes" id="UP001303373"/>
    </source>
</evidence>
<dbReference type="GO" id="GO:0016279">
    <property type="term" value="F:protein-lysine N-methyltransferase activity"/>
    <property type="evidence" value="ECO:0007669"/>
    <property type="project" value="UniProtKB-UniRule"/>
</dbReference>
<evidence type="ECO:0000256" key="3">
    <source>
        <dbReference type="ARBA" id="ARBA00022679"/>
    </source>
</evidence>
<protein>
    <recommendedName>
        <fullName evidence="5">Protein-lysine N-methyltransferase EFM4</fullName>
        <ecNumber evidence="5">2.1.1.-</ecNumber>
    </recommendedName>
    <alternativeName>
        <fullName evidence="5">Elongation factor methyltransferase 4</fullName>
    </alternativeName>
</protein>
<dbReference type="GO" id="GO:0005737">
    <property type="term" value="C:cytoplasm"/>
    <property type="evidence" value="ECO:0007669"/>
    <property type="project" value="UniProtKB-SubCell"/>
</dbReference>
<proteinExistence type="inferred from homology"/>